<organism evidence="2 3">
    <name type="scientific">Hydra vulgaris</name>
    <name type="common">Hydra</name>
    <name type="synonym">Hydra attenuata</name>
    <dbReference type="NCBI Taxonomy" id="6087"/>
    <lineage>
        <taxon>Eukaryota</taxon>
        <taxon>Metazoa</taxon>
        <taxon>Cnidaria</taxon>
        <taxon>Hydrozoa</taxon>
        <taxon>Hydroidolina</taxon>
        <taxon>Anthoathecata</taxon>
        <taxon>Aplanulata</taxon>
        <taxon>Hydridae</taxon>
        <taxon>Hydra</taxon>
    </lineage>
</organism>
<dbReference type="GeneID" id="105843109"/>
<keyword evidence="1" id="KW-0472">Membrane</keyword>
<dbReference type="RefSeq" id="XP_065676038.1">
    <property type="nucleotide sequence ID" value="XM_065819966.1"/>
</dbReference>
<feature type="transmembrane region" description="Helical" evidence="1">
    <location>
        <begin position="125"/>
        <end position="146"/>
    </location>
</feature>
<keyword evidence="1" id="KW-0812">Transmembrane</keyword>
<keyword evidence="2" id="KW-1185">Reference proteome</keyword>
<dbReference type="Proteomes" id="UP001652625">
    <property type="component" value="Chromosome 15"/>
</dbReference>
<evidence type="ECO:0000256" key="1">
    <source>
        <dbReference type="SAM" id="Phobius"/>
    </source>
</evidence>
<accession>A0ABM4DN88</accession>
<evidence type="ECO:0000313" key="3">
    <source>
        <dbReference type="RefSeq" id="XP_065676038.1"/>
    </source>
</evidence>
<gene>
    <name evidence="3" type="primary">LOC105843109</name>
</gene>
<reference evidence="3" key="1">
    <citation type="submission" date="2025-08" db="UniProtKB">
        <authorList>
            <consortium name="RefSeq"/>
        </authorList>
    </citation>
    <scope>IDENTIFICATION</scope>
</reference>
<name>A0ABM4DN88_HYDVU</name>
<evidence type="ECO:0000313" key="2">
    <source>
        <dbReference type="Proteomes" id="UP001652625"/>
    </source>
</evidence>
<proteinExistence type="predicted"/>
<keyword evidence="1" id="KW-1133">Transmembrane helix</keyword>
<sequence>MHSVNVENDSKNQLSSVSLSLDERTFFIDPLHDNKLKHNNGSTRSFDEKDNQVLQKEGDCSNENVSRSTLPNYESLIEKFILDEPPKFEVVTGEKLHLELENLNNVSLSSNNMNSRQSTRCEKCIPALIFGFALSTIFALIGYGFINHSIS</sequence>
<protein>
    <submittedName>
        <fullName evidence="3">Uncharacterized protein LOC105843109</fullName>
    </submittedName>
</protein>